<name>A0A4U3LWY3_9ACTN</name>
<keyword evidence="2" id="KW-1185">Reference proteome</keyword>
<dbReference type="AlphaFoldDB" id="A0A4U3LWY3"/>
<evidence type="ECO:0000313" key="1">
    <source>
        <dbReference type="EMBL" id="TKK80708.1"/>
    </source>
</evidence>
<evidence type="ECO:0000313" key="2">
    <source>
        <dbReference type="Proteomes" id="UP000308705"/>
    </source>
</evidence>
<dbReference type="RefSeq" id="WP_137251425.1">
    <property type="nucleotide sequence ID" value="NZ_SZQA01000056.1"/>
</dbReference>
<sequence length="131" mass="13504">MLLVGGAVGGTLWWLLADLAAQAPSIPAPAGQPVAGGARGEMLRTALAAGAAVGAGITLTLAFRRQHHQEISTAHTTHDATERRVTDWGCGGAVRAGGQQAGTSRRTFRTNLNVSYVASKNVSFCPLASRL</sequence>
<dbReference type="EMBL" id="SZQA01000056">
    <property type="protein sequence ID" value="TKK80708.1"/>
    <property type="molecule type" value="Genomic_DNA"/>
</dbReference>
<accession>A0A4U3LWY3</accession>
<reference evidence="1 2" key="1">
    <citation type="submission" date="2019-04" db="EMBL/GenBank/DDBJ databases">
        <title>Herbidospora sp. NEAU-GS14.nov., a novel actinomycete isolated from soil.</title>
        <authorList>
            <person name="Han L."/>
        </authorList>
    </citation>
    <scope>NUCLEOTIDE SEQUENCE [LARGE SCALE GENOMIC DNA]</scope>
    <source>
        <strain evidence="1 2">NEAU-GS14</strain>
    </source>
</reference>
<protein>
    <submittedName>
        <fullName evidence="1">Uncharacterized protein</fullName>
    </submittedName>
</protein>
<comment type="caution">
    <text evidence="1">The sequence shown here is derived from an EMBL/GenBank/DDBJ whole genome shotgun (WGS) entry which is preliminary data.</text>
</comment>
<dbReference type="Proteomes" id="UP000308705">
    <property type="component" value="Unassembled WGS sequence"/>
</dbReference>
<proteinExistence type="predicted"/>
<organism evidence="1 2">
    <name type="scientific">Herbidospora galbida</name>
    <dbReference type="NCBI Taxonomy" id="2575442"/>
    <lineage>
        <taxon>Bacteria</taxon>
        <taxon>Bacillati</taxon>
        <taxon>Actinomycetota</taxon>
        <taxon>Actinomycetes</taxon>
        <taxon>Streptosporangiales</taxon>
        <taxon>Streptosporangiaceae</taxon>
        <taxon>Herbidospora</taxon>
    </lineage>
</organism>
<gene>
    <name evidence="1" type="ORF">FDA94_35545</name>
</gene>